<accession>A0ABR3EUF3</accession>
<dbReference type="EMBL" id="JBAHYK010001868">
    <property type="protein sequence ID" value="KAL0566530.1"/>
    <property type="molecule type" value="Genomic_DNA"/>
</dbReference>
<proteinExistence type="predicted"/>
<protein>
    <submittedName>
        <fullName evidence="1">Uncharacterized protein</fullName>
    </submittedName>
</protein>
<dbReference type="Pfam" id="PF18759">
    <property type="entry name" value="Plavaka"/>
    <property type="match status" value="1"/>
</dbReference>
<dbReference type="InterPro" id="IPR041078">
    <property type="entry name" value="Plavaka"/>
</dbReference>
<reference evidence="1 2" key="1">
    <citation type="submission" date="2024-02" db="EMBL/GenBank/DDBJ databases">
        <title>A draft genome for the cacao thread blight pathogen Marasmius crinis-equi.</title>
        <authorList>
            <person name="Cohen S.P."/>
            <person name="Baruah I.K."/>
            <person name="Amoako-Attah I."/>
            <person name="Bukari Y."/>
            <person name="Meinhardt L.W."/>
            <person name="Bailey B.A."/>
        </authorList>
    </citation>
    <scope>NUCLEOTIDE SEQUENCE [LARGE SCALE GENOMIC DNA]</scope>
    <source>
        <strain evidence="1 2">GH-76</strain>
    </source>
</reference>
<gene>
    <name evidence="1" type="ORF">V5O48_015479</name>
</gene>
<keyword evidence="2" id="KW-1185">Reference proteome</keyword>
<evidence type="ECO:0000313" key="1">
    <source>
        <dbReference type="EMBL" id="KAL0566530.1"/>
    </source>
</evidence>
<evidence type="ECO:0000313" key="2">
    <source>
        <dbReference type="Proteomes" id="UP001465976"/>
    </source>
</evidence>
<comment type="caution">
    <text evidence="1">The sequence shown here is derived from an EMBL/GenBank/DDBJ whole genome shotgun (WGS) entry which is preliminary data.</text>
</comment>
<dbReference type="Proteomes" id="UP001465976">
    <property type="component" value="Unassembled WGS sequence"/>
</dbReference>
<name>A0ABR3EUF3_9AGAR</name>
<sequence>MSLLAPLKDAGAHGVVMSGGDGVRWRCHPILAAYVADYPGQVLVTCAYYGDCPLCLAQKEDLGAYPCTVGYRDPELAVHAAKLISTSEWVQACLEANIKLDQHPFWEDLPYTNIFCSITPDLLHQLYLGVMKHLIQWITAIVGADEVDACVRCLPANHSIQHFHKGITSLSRISGTEHKAMCTFLLNLVVDAPNVSPSQSTQVLAATRTLLDFLYLARYPIHSDDTLSMLKTSLATFHDKKDIFVELGIR</sequence>
<organism evidence="1 2">
    <name type="scientific">Marasmius crinis-equi</name>
    <dbReference type="NCBI Taxonomy" id="585013"/>
    <lineage>
        <taxon>Eukaryota</taxon>
        <taxon>Fungi</taxon>
        <taxon>Dikarya</taxon>
        <taxon>Basidiomycota</taxon>
        <taxon>Agaricomycotina</taxon>
        <taxon>Agaricomycetes</taxon>
        <taxon>Agaricomycetidae</taxon>
        <taxon>Agaricales</taxon>
        <taxon>Marasmiineae</taxon>
        <taxon>Marasmiaceae</taxon>
        <taxon>Marasmius</taxon>
    </lineage>
</organism>